<comment type="caution">
    <text evidence="8">The sequence shown here is derived from an EMBL/GenBank/DDBJ whole genome shotgun (WGS) entry which is preliminary data.</text>
</comment>
<evidence type="ECO:0000256" key="3">
    <source>
        <dbReference type="ARBA" id="ARBA00012257"/>
    </source>
</evidence>
<dbReference type="PANTHER" id="PTHR43466:SF1">
    <property type="entry name" value="2-OXO-4-HYDROXY-4-CARBOXY-5-UREIDOIMIDAZOLINE DECARBOXYLASE-RELATED"/>
    <property type="match status" value="1"/>
</dbReference>
<evidence type="ECO:0000256" key="4">
    <source>
        <dbReference type="ARBA" id="ARBA00022631"/>
    </source>
</evidence>
<dbReference type="GO" id="GO:0006144">
    <property type="term" value="P:purine nucleobase metabolic process"/>
    <property type="evidence" value="ECO:0007669"/>
    <property type="project" value="UniProtKB-KW"/>
</dbReference>
<feature type="domain" description="Oxo-4-hydroxy-4-carboxy-5-ureidoimidazoline decarboxylase" evidence="7">
    <location>
        <begin position="15"/>
        <end position="167"/>
    </location>
</feature>
<dbReference type="NCBIfam" id="TIGR03164">
    <property type="entry name" value="UHCUDC"/>
    <property type="match status" value="1"/>
</dbReference>
<dbReference type="RefSeq" id="WP_277567281.1">
    <property type="nucleotide sequence ID" value="NZ_JAPDHZ010000004.1"/>
</dbReference>
<dbReference type="GO" id="GO:0000255">
    <property type="term" value="P:allantoin metabolic process"/>
    <property type="evidence" value="ECO:0007669"/>
    <property type="project" value="InterPro"/>
</dbReference>
<dbReference type="InterPro" id="IPR017580">
    <property type="entry name" value="OHCU_decarboxylase-1"/>
</dbReference>
<dbReference type="InterPro" id="IPR018020">
    <property type="entry name" value="OHCU_decarboxylase"/>
</dbReference>
<dbReference type="InterPro" id="IPR036778">
    <property type="entry name" value="OHCU_decarboxylase_sf"/>
</dbReference>
<keyword evidence="9" id="KW-1185">Reference proteome</keyword>
<dbReference type="PANTHER" id="PTHR43466">
    <property type="entry name" value="2-OXO-4-HYDROXY-4-CARBOXY-5-UREIDOIMIDAZOLINE DECARBOXYLASE-RELATED"/>
    <property type="match status" value="1"/>
</dbReference>
<evidence type="ECO:0000256" key="5">
    <source>
        <dbReference type="ARBA" id="ARBA00022793"/>
    </source>
</evidence>
<proteinExistence type="predicted"/>
<protein>
    <recommendedName>
        <fullName evidence="3">2-oxo-4-hydroxy-4-carboxy-5-ureidoimidazoline decarboxylase</fullName>
        <ecNumber evidence="3">4.1.1.97</ecNumber>
    </recommendedName>
</protein>
<sequence>MSGETVGKMSLSVINGLDREQFITALGSVFEHSPWVAEAAWPGRPYSSFGALHEAMMDVVRRSPKDRLIAFLRAHPDLGTRLAVTPYSASEQAGAGLDRLTAEEYETFTNLNKAYVERFGFPFILAVKGKGKKEILEAMRMRSNHDAERELAEAIAQISRITGFRLADLLADE</sequence>
<comment type="pathway">
    <text evidence="2">Purine metabolism; urate degradation; (S)-allantoin from urate: step 3/3.</text>
</comment>
<gene>
    <name evidence="8" type="primary">uraD</name>
    <name evidence="8" type="ORF">OMP38_23735</name>
</gene>
<name>A0A9X4KLB7_9BACL</name>
<keyword evidence="4" id="KW-0659">Purine metabolism</keyword>
<evidence type="ECO:0000256" key="2">
    <source>
        <dbReference type="ARBA" id="ARBA00004754"/>
    </source>
</evidence>
<reference evidence="8 9" key="1">
    <citation type="submission" date="2022-10" db="EMBL/GenBank/DDBJ databases">
        <title>Comparative genomic analysis of Cohnella hashimotonis sp. nov., isolated from the International Space Station.</title>
        <authorList>
            <person name="Simpson A."/>
            <person name="Venkateswaran K."/>
        </authorList>
    </citation>
    <scope>NUCLEOTIDE SEQUENCE [LARGE SCALE GENOMIC DNA]</scope>
    <source>
        <strain evidence="8 9">DSM 18997</strain>
    </source>
</reference>
<dbReference type="EC" id="4.1.1.97" evidence="3"/>
<evidence type="ECO:0000313" key="9">
    <source>
        <dbReference type="Proteomes" id="UP001153387"/>
    </source>
</evidence>
<dbReference type="GO" id="GO:0051997">
    <property type="term" value="F:2-oxo-4-hydroxy-4-carboxy-5-ureidoimidazoline decarboxylase activity"/>
    <property type="evidence" value="ECO:0007669"/>
    <property type="project" value="UniProtKB-EC"/>
</dbReference>
<dbReference type="GO" id="GO:0019628">
    <property type="term" value="P:urate catabolic process"/>
    <property type="evidence" value="ECO:0007669"/>
    <property type="project" value="TreeGrafter"/>
</dbReference>
<keyword evidence="6 8" id="KW-0456">Lyase</keyword>
<evidence type="ECO:0000256" key="6">
    <source>
        <dbReference type="ARBA" id="ARBA00023239"/>
    </source>
</evidence>
<keyword evidence="5" id="KW-0210">Decarboxylase</keyword>
<organism evidence="8 9">
    <name type="scientific">Cohnella ginsengisoli</name>
    <dbReference type="NCBI Taxonomy" id="425004"/>
    <lineage>
        <taxon>Bacteria</taxon>
        <taxon>Bacillati</taxon>
        <taxon>Bacillota</taxon>
        <taxon>Bacilli</taxon>
        <taxon>Bacillales</taxon>
        <taxon>Paenibacillaceae</taxon>
        <taxon>Cohnella</taxon>
    </lineage>
</organism>
<evidence type="ECO:0000259" key="7">
    <source>
        <dbReference type="Pfam" id="PF09349"/>
    </source>
</evidence>
<dbReference type="AlphaFoldDB" id="A0A9X4KLB7"/>
<accession>A0A9X4KLB7</accession>
<dbReference type="Pfam" id="PF09349">
    <property type="entry name" value="OHCU_decarbox"/>
    <property type="match status" value="1"/>
</dbReference>
<evidence type="ECO:0000313" key="8">
    <source>
        <dbReference type="EMBL" id="MDG0793509.1"/>
    </source>
</evidence>
<dbReference type="SUPFAM" id="SSF158694">
    <property type="entry name" value="UraD-Like"/>
    <property type="match status" value="1"/>
</dbReference>
<dbReference type="Proteomes" id="UP001153387">
    <property type="component" value="Unassembled WGS sequence"/>
</dbReference>
<comment type="catalytic activity">
    <reaction evidence="1">
        <text>5-hydroxy-2-oxo-4-ureido-2,5-dihydro-1H-imidazole-5-carboxylate + H(+) = (S)-allantoin + CO2</text>
        <dbReference type="Rhea" id="RHEA:26301"/>
        <dbReference type="ChEBI" id="CHEBI:15378"/>
        <dbReference type="ChEBI" id="CHEBI:15678"/>
        <dbReference type="ChEBI" id="CHEBI:16526"/>
        <dbReference type="ChEBI" id="CHEBI:58639"/>
        <dbReference type="EC" id="4.1.1.97"/>
    </reaction>
</comment>
<dbReference type="EMBL" id="JAPDHZ010000004">
    <property type="protein sequence ID" value="MDG0793509.1"/>
    <property type="molecule type" value="Genomic_DNA"/>
</dbReference>
<dbReference type="Gene3D" id="1.10.3330.10">
    <property type="entry name" value="Oxo-4-hydroxy-4-carboxy-5-ureidoimidazoline decarboxylase"/>
    <property type="match status" value="1"/>
</dbReference>
<evidence type="ECO:0000256" key="1">
    <source>
        <dbReference type="ARBA" id="ARBA00001163"/>
    </source>
</evidence>